<dbReference type="Pfam" id="PF09084">
    <property type="entry name" value="NMT1"/>
    <property type="match status" value="1"/>
</dbReference>
<comment type="similarity">
    <text evidence="2">Belongs to the bacterial solute-binding protein SsuA/TauA family.</text>
</comment>
<dbReference type="Gene3D" id="3.40.190.10">
    <property type="entry name" value="Periplasmic binding protein-like II"/>
    <property type="match status" value="2"/>
</dbReference>
<evidence type="ECO:0000256" key="1">
    <source>
        <dbReference type="ARBA" id="ARBA00004418"/>
    </source>
</evidence>
<evidence type="ECO:0000256" key="4">
    <source>
        <dbReference type="SAM" id="SignalP"/>
    </source>
</evidence>
<dbReference type="RefSeq" id="WP_005687426.1">
    <property type="nucleotide sequence ID" value="NZ_BSWG01000038.1"/>
</dbReference>
<keyword evidence="3 4" id="KW-0732">Signal</keyword>
<evidence type="ECO:0000313" key="6">
    <source>
        <dbReference type="EMBL" id="ONN75896.1"/>
    </source>
</evidence>
<dbReference type="Proteomes" id="UP000189067">
    <property type="component" value="Unassembled WGS sequence"/>
</dbReference>
<reference evidence="6 7" key="1">
    <citation type="submission" date="2017-01" db="EMBL/GenBank/DDBJ databases">
        <title>In silico prediction, in vitro antibacterial spectrum and physicochemical properties of a putative bacteriocin produced by Lactobacillus rhamnosus strain L156.4.</title>
        <authorList>
            <person name="Silveira A.M."/>
            <person name="Monteiro A.S."/>
            <person name="Santos V.L."/>
            <person name="Nicoli J.R."/>
            <person name="Azevedo V."/>
            <person name="Soares S.C."/>
            <person name="Castro-Oliveira L."/>
            <person name="Dias-Souza M.V."/>
            <person name="Nardi R.M."/>
        </authorList>
    </citation>
    <scope>NUCLEOTIDE SEQUENCE [LARGE SCALE GENOMIC DNA]</scope>
    <source>
        <strain evidence="6 7">L156.4</strain>
    </source>
</reference>
<feature type="domain" description="SsuA/THI5-like" evidence="5">
    <location>
        <begin position="60"/>
        <end position="242"/>
    </location>
</feature>
<evidence type="ECO:0000256" key="3">
    <source>
        <dbReference type="ARBA" id="ARBA00022729"/>
    </source>
</evidence>
<organism evidence="6 7">
    <name type="scientific">Lacticaseibacillus rhamnosus</name>
    <name type="common">Lactobacillus rhamnosus</name>
    <dbReference type="NCBI Taxonomy" id="47715"/>
    <lineage>
        <taxon>Bacteria</taxon>
        <taxon>Bacillati</taxon>
        <taxon>Bacillota</taxon>
        <taxon>Bacilli</taxon>
        <taxon>Lactobacillales</taxon>
        <taxon>Lactobacillaceae</taxon>
        <taxon>Lacticaseibacillus</taxon>
    </lineage>
</organism>
<dbReference type="SUPFAM" id="SSF53850">
    <property type="entry name" value="Periplasmic binding protein-like II"/>
    <property type="match status" value="1"/>
</dbReference>
<comment type="subcellular location">
    <subcellularLocation>
        <location evidence="1">Periplasm</location>
    </subcellularLocation>
</comment>
<dbReference type="EMBL" id="MTJY01000007">
    <property type="protein sequence ID" value="ONN75896.1"/>
    <property type="molecule type" value="Genomic_DNA"/>
</dbReference>
<proteinExistence type="inferred from homology"/>
<dbReference type="GO" id="GO:0042918">
    <property type="term" value="P:alkanesulfonate transmembrane transport"/>
    <property type="evidence" value="ECO:0007669"/>
    <property type="project" value="TreeGrafter"/>
</dbReference>
<dbReference type="PANTHER" id="PTHR30024:SF47">
    <property type="entry name" value="TAURINE-BINDING PERIPLASMIC PROTEIN"/>
    <property type="match status" value="1"/>
</dbReference>
<evidence type="ECO:0000313" key="7">
    <source>
        <dbReference type="Proteomes" id="UP000189067"/>
    </source>
</evidence>
<feature type="chain" id="PRO_5044097732" evidence="4">
    <location>
        <begin position="27"/>
        <end position="328"/>
    </location>
</feature>
<dbReference type="PANTHER" id="PTHR30024">
    <property type="entry name" value="ALIPHATIC SULFONATES-BINDING PROTEIN-RELATED"/>
    <property type="match status" value="1"/>
</dbReference>
<dbReference type="AlphaFoldDB" id="A0A5P5Z868"/>
<sequence length="328" mass="36551">MTNHHRLWLWVLLLICSLLGLSSCHATPTSAGTIKIGVLRVPNDVAVARQRHLLQKACQAKGLTVQFIAFDSGVDANKALIANDVQLATMGHTNAVVALAAGISAKLVWINDIIGSNEALVIRQKAGIDTWGQLKHKKIATPFASTSHYSLMMLLQQHHLTNQVEVLDMQTPEIVAAWQRGDIDGAYTWEPSLSALLGNKQLIDSRQMAQTGHLTANVTLATDAFIRTQPDVLRTLLATLNKIHSQYQDLPQSIYRTAAKSLSLPVATVKKQIGTSQWLSDQSQRTFMTRQFRAQFFETAQFMWRQQTLTKPVSQKDCDRFITPRYLN</sequence>
<dbReference type="GO" id="GO:0042597">
    <property type="term" value="C:periplasmic space"/>
    <property type="evidence" value="ECO:0007669"/>
    <property type="project" value="UniProtKB-SubCell"/>
</dbReference>
<comment type="caution">
    <text evidence="6">The sequence shown here is derived from an EMBL/GenBank/DDBJ whole genome shotgun (WGS) entry which is preliminary data.</text>
</comment>
<evidence type="ECO:0000259" key="5">
    <source>
        <dbReference type="Pfam" id="PF09084"/>
    </source>
</evidence>
<name>A0A5P5Z868_LACRH</name>
<dbReference type="PROSITE" id="PS51257">
    <property type="entry name" value="PROKAR_LIPOPROTEIN"/>
    <property type="match status" value="1"/>
</dbReference>
<evidence type="ECO:0000256" key="2">
    <source>
        <dbReference type="ARBA" id="ARBA00010742"/>
    </source>
</evidence>
<feature type="signal peptide" evidence="4">
    <location>
        <begin position="1"/>
        <end position="26"/>
    </location>
</feature>
<accession>A0A5P5Z868</accession>
<protein>
    <submittedName>
        <fullName evidence="6">Sulfonate ABC transporter substrate-binding protein</fullName>
    </submittedName>
</protein>
<gene>
    <name evidence="6" type="ORF">BWR10_00845</name>
</gene>
<dbReference type="InterPro" id="IPR015168">
    <property type="entry name" value="SsuA/THI5"/>
</dbReference>